<reference evidence="2 3" key="1">
    <citation type="submission" date="2021-08" db="EMBL/GenBank/DDBJ databases">
        <title>Comparative Genomics Analysis of the Genus Qipengyuania Reveals Extensive Genetic Diversity and Metabolic Versatility, Including the Description of Fifteen Novel Species.</title>
        <authorList>
            <person name="Liu Y."/>
        </authorList>
    </citation>
    <scope>NUCLEOTIDE SEQUENCE [LARGE SCALE GENOMIC DNA]</scope>
    <source>
        <strain evidence="2 3">1NDH13</strain>
    </source>
</reference>
<evidence type="ECO:0008006" key="4">
    <source>
        <dbReference type="Google" id="ProtNLM"/>
    </source>
</evidence>
<feature type="signal peptide" evidence="1">
    <location>
        <begin position="1"/>
        <end position="20"/>
    </location>
</feature>
<keyword evidence="3" id="KW-1185">Reference proteome</keyword>
<name>A0ABX8ZLJ5_9SPHN</name>
<evidence type="ECO:0000256" key="1">
    <source>
        <dbReference type="SAM" id="SignalP"/>
    </source>
</evidence>
<gene>
    <name evidence="2" type="ORF">K3148_00085</name>
</gene>
<accession>A0ABX8ZLJ5</accession>
<feature type="chain" id="PRO_5046956586" description="UrcA family protein" evidence="1">
    <location>
        <begin position="21"/>
        <end position="115"/>
    </location>
</feature>
<evidence type="ECO:0000313" key="2">
    <source>
        <dbReference type="EMBL" id="QZD89860.1"/>
    </source>
</evidence>
<dbReference type="EMBL" id="CP081295">
    <property type="protein sequence ID" value="QZD89860.1"/>
    <property type="molecule type" value="Genomic_DNA"/>
</dbReference>
<proteinExistence type="predicted"/>
<organism evidence="2 3">
    <name type="scientific">Qipengyuania aurantiaca</name>
    <dbReference type="NCBI Taxonomy" id="2867233"/>
    <lineage>
        <taxon>Bacteria</taxon>
        <taxon>Pseudomonadati</taxon>
        <taxon>Pseudomonadota</taxon>
        <taxon>Alphaproteobacteria</taxon>
        <taxon>Sphingomonadales</taxon>
        <taxon>Erythrobacteraceae</taxon>
        <taxon>Qipengyuania</taxon>
    </lineage>
</organism>
<evidence type="ECO:0000313" key="3">
    <source>
        <dbReference type="Proteomes" id="UP000824281"/>
    </source>
</evidence>
<dbReference type="RefSeq" id="WP_221425337.1">
    <property type="nucleotide sequence ID" value="NZ_CP081295.1"/>
</dbReference>
<protein>
    <recommendedName>
        <fullName evidence="4">UrcA family protein</fullName>
    </recommendedName>
</protein>
<sequence length="115" mass="12715">MKFAVPAALAVCALPFAALAQDEREFDREREAAPERCVSATVLVPPFNNSPGALEQSRVAATTVENIRHRRGEAAYRVCRTSAIAPEISEIEGFEEKVLTEEEMRELDPDAVRDN</sequence>
<dbReference type="Proteomes" id="UP000824281">
    <property type="component" value="Chromosome"/>
</dbReference>
<keyword evidence="1" id="KW-0732">Signal</keyword>